<gene>
    <name evidence="2" type="ORF">San01_45440</name>
</gene>
<dbReference type="EMBL" id="BLAG01000012">
    <property type="protein sequence ID" value="GES32057.1"/>
    <property type="molecule type" value="Genomic_DNA"/>
</dbReference>
<evidence type="ECO:0000313" key="3">
    <source>
        <dbReference type="Proteomes" id="UP000325598"/>
    </source>
</evidence>
<proteinExistence type="predicted"/>
<feature type="region of interest" description="Disordered" evidence="1">
    <location>
        <begin position="31"/>
        <end position="135"/>
    </location>
</feature>
<protein>
    <submittedName>
        <fullName evidence="2">Uncharacterized protein</fullName>
    </submittedName>
</protein>
<name>A0A5J4LCN6_9ACTN</name>
<organism evidence="2 3">
    <name type="scientific">Streptomyces angustmyceticus</name>
    <dbReference type="NCBI Taxonomy" id="285578"/>
    <lineage>
        <taxon>Bacteria</taxon>
        <taxon>Bacillati</taxon>
        <taxon>Actinomycetota</taxon>
        <taxon>Actinomycetes</taxon>
        <taxon>Kitasatosporales</taxon>
        <taxon>Streptomycetaceae</taxon>
        <taxon>Streptomyces</taxon>
    </lineage>
</organism>
<dbReference type="Proteomes" id="UP000325598">
    <property type="component" value="Unassembled WGS sequence"/>
</dbReference>
<accession>A0A5J4LCN6</accession>
<comment type="caution">
    <text evidence="2">The sequence shown here is derived from an EMBL/GenBank/DDBJ whole genome shotgun (WGS) entry which is preliminary data.</text>
</comment>
<keyword evidence="3" id="KW-1185">Reference proteome</keyword>
<sequence length="135" mass="14387">MPRGRRGRTGTRPRRGRICYVELVAPAFAPVLRAGPGTSPPTYARCRLRPGGTVPHRPRVGAKGPSRSRDRDRYGGTAADARWSEGMSGAPPAGPERTPGRLLHVPDAPAPWGHLPAEGWGRGTGRPLRPPTHGA</sequence>
<evidence type="ECO:0000313" key="2">
    <source>
        <dbReference type="EMBL" id="GES32057.1"/>
    </source>
</evidence>
<reference evidence="2 3" key="1">
    <citation type="submission" date="2019-10" db="EMBL/GenBank/DDBJ databases">
        <title>Whole genome shotgun sequence of Streptomyces angustmyceticus NBRC 3934.</title>
        <authorList>
            <person name="Hosoyama A."/>
            <person name="Ichikawa N."/>
            <person name="Kimura A."/>
            <person name="Kitahashi Y."/>
            <person name="Komaki H."/>
            <person name="Uohara A."/>
        </authorList>
    </citation>
    <scope>NUCLEOTIDE SEQUENCE [LARGE SCALE GENOMIC DNA]</scope>
    <source>
        <strain evidence="2 3">NBRC 3934</strain>
    </source>
</reference>
<evidence type="ECO:0000256" key="1">
    <source>
        <dbReference type="SAM" id="MobiDB-lite"/>
    </source>
</evidence>
<dbReference type="AlphaFoldDB" id="A0A5J4LCN6"/>